<dbReference type="InterPro" id="IPR014756">
    <property type="entry name" value="Ig_E-set"/>
</dbReference>
<dbReference type="OMA" id="PELPHEC"/>
<dbReference type="PANTHER" id="PTHR46316:SF8">
    <property type="entry name" value="SNF1-RELATED PROTEIN KINASE REGULATORY SUBUNIT BETA-2-LIKE ISOFORM X1"/>
    <property type="match status" value="1"/>
</dbReference>
<reference evidence="4 5" key="1">
    <citation type="journal article" date="2016" name="Sci. Rep.">
        <title>The genome sequence of the outbreeding globe artichoke constructed de novo incorporating a phase-aware low-pass sequencing strategy of F1 progeny.</title>
        <authorList>
            <person name="Scaglione D."/>
            <person name="Reyes-Chin-Wo S."/>
            <person name="Acquadro A."/>
            <person name="Froenicke L."/>
            <person name="Portis E."/>
            <person name="Beitel C."/>
            <person name="Tirone M."/>
            <person name="Mauro R."/>
            <person name="Lo Monaco A."/>
            <person name="Mauromicale G."/>
            <person name="Faccioli P."/>
            <person name="Cattivelli L."/>
            <person name="Rieseberg L."/>
            <person name="Michelmore R."/>
            <person name="Lanteri S."/>
        </authorList>
    </citation>
    <scope>NUCLEOTIDE SEQUENCE [LARGE SCALE GENOMIC DNA]</scope>
    <source>
        <strain evidence="4">2C</strain>
    </source>
</reference>
<evidence type="ECO:0000313" key="4">
    <source>
        <dbReference type="EMBL" id="KVH93186.1"/>
    </source>
</evidence>
<sequence>MGNVNGRKANSEELDQDEQGHVQAQVSSSHHAHMVNPSSHMCTPQVPVDPCQNPNQIMQMEKIGSNEPSTQYRTAVIRWIHDGTRVAIEGSWDYWKTRFLTVQILGSLYVIREFLDGSSGSEFSIVKMLSVGVHLYRYNVDGQWTYAPELPHECDEMGNIFNVLNLKNNFQEPECPSSPISSYSNPAFTLDDLNEKLPELPPLLQQMPLNQAAASTNHLEEPLSVNLNHLYCQRGDRSQPTLALSSSLRFRSKFVTAVLYKPLKKVGN</sequence>
<dbReference type="InterPro" id="IPR037256">
    <property type="entry name" value="ASC_dom_sf"/>
</dbReference>
<dbReference type="EMBL" id="LEKV01004792">
    <property type="protein sequence ID" value="KVH93186.1"/>
    <property type="molecule type" value="Genomic_DNA"/>
</dbReference>
<dbReference type="Pfam" id="PF16561">
    <property type="entry name" value="AMPK1_CBM"/>
    <property type="match status" value="1"/>
</dbReference>
<dbReference type="GO" id="GO:0009507">
    <property type="term" value="C:chloroplast"/>
    <property type="evidence" value="ECO:0007669"/>
    <property type="project" value="UniProtKB-ARBA"/>
</dbReference>
<dbReference type="InterPro" id="IPR032640">
    <property type="entry name" value="AMPK1_CBM"/>
</dbReference>
<dbReference type="AlphaFoldDB" id="A0A103XLU5"/>
<comment type="caution">
    <text evidence="4">The sequence shown here is derived from an EMBL/GenBank/DDBJ whole genome shotgun (WGS) entry which is preliminary data.</text>
</comment>
<evidence type="ECO:0000259" key="3">
    <source>
        <dbReference type="SMART" id="SM01010"/>
    </source>
</evidence>
<protein>
    <submittedName>
        <fullName evidence="4">5-AMP-activated protein kinase, beta subunit, interaction domain-containing protein</fullName>
    </submittedName>
</protein>
<dbReference type="Gene3D" id="2.60.40.10">
    <property type="entry name" value="Immunoglobulins"/>
    <property type="match status" value="1"/>
</dbReference>
<dbReference type="GO" id="GO:0016301">
    <property type="term" value="F:kinase activity"/>
    <property type="evidence" value="ECO:0007669"/>
    <property type="project" value="UniProtKB-KW"/>
</dbReference>
<dbReference type="SUPFAM" id="SSF81296">
    <property type="entry name" value="E set domains"/>
    <property type="match status" value="1"/>
</dbReference>
<dbReference type="STRING" id="59895.A0A103XLU5"/>
<accession>A0A103XLU5</accession>
<comment type="similarity">
    <text evidence="1">Belongs to the 5'-AMP-activated protein kinase beta subunit family.</text>
</comment>
<feature type="region of interest" description="Disordered" evidence="2">
    <location>
        <begin position="1"/>
        <end position="50"/>
    </location>
</feature>
<evidence type="ECO:0000313" key="5">
    <source>
        <dbReference type="Proteomes" id="UP000243975"/>
    </source>
</evidence>
<dbReference type="InterPro" id="IPR043554">
    <property type="entry name" value="KINB"/>
</dbReference>
<dbReference type="CDD" id="cd02859">
    <property type="entry name" value="E_set_AMPKbeta_like_N"/>
    <property type="match status" value="1"/>
</dbReference>
<dbReference type="Pfam" id="PF04739">
    <property type="entry name" value="AMPKBI"/>
    <property type="match status" value="1"/>
</dbReference>
<dbReference type="Gene3D" id="6.20.250.60">
    <property type="match status" value="1"/>
</dbReference>
<keyword evidence="5" id="KW-1185">Reference proteome</keyword>
<dbReference type="InterPro" id="IPR013783">
    <property type="entry name" value="Ig-like_fold"/>
</dbReference>
<feature type="domain" description="Association with the SNF1 complex (ASC)" evidence="3">
    <location>
        <begin position="176"/>
        <end position="263"/>
    </location>
</feature>
<evidence type="ECO:0000256" key="1">
    <source>
        <dbReference type="ARBA" id="ARBA00010926"/>
    </source>
</evidence>
<dbReference type="Gramene" id="KVH93186">
    <property type="protein sequence ID" value="KVH93186"/>
    <property type="gene ID" value="Ccrd_004775"/>
</dbReference>
<evidence type="ECO:0000256" key="2">
    <source>
        <dbReference type="SAM" id="MobiDB-lite"/>
    </source>
</evidence>
<dbReference type="SMART" id="SM01010">
    <property type="entry name" value="AMPKBI"/>
    <property type="match status" value="1"/>
</dbReference>
<organism evidence="4 5">
    <name type="scientific">Cynara cardunculus var. scolymus</name>
    <name type="common">Globe artichoke</name>
    <name type="synonym">Cynara scolymus</name>
    <dbReference type="NCBI Taxonomy" id="59895"/>
    <lineage>
        <taxon>Eukaryota</taxon>
        <taxon>Viridiplantae</taxon>
        <taxon>Streptophyta</taxon>
        <taxon>Embryophyta</taxon>
        <taxon>Tracheophyta</taxon>
        <taxon>Spermatophyta</taxon>
        <taxon>Magnoliopsida</taxon>
        <taxon>eudicotyledons</taxon>
        <taxon>Gunneridae</taxon>
        <taxon>Pentapetalae</taxon>
        <taxon>asterids</taxon>
        <taxon>campanulids</taxon>
        <taxon>Asterales</taxon>
        <taxon>Asteraceae</taxon>
        <taxon>Carduoideae</taxon>
        <taxon>Cardueae</taxon>
        <taxon>Carduinae</taxon>
        <taxon>Cynara</taxon>
    </lineage>
</organism>
<dbReference type="InterPro" id="IPR006828">
    <property type="entry name" value="ASC_dom"/>
</dbReference>
<keyword evidence="4" id="KW-0418">Kinase</keyword>
<dbReference type="PANTHER" id="PTHR46316">
    <property type="entry name" value="SNF1-RELATED PROTEIN KINASE REGULATORY SUBUNIT BETA-1"/>
    <property type="match status" value="1"/>
</dbReference>
<keyword evidence="4" id="KW-0808">Transferase</keyword>
<gene>
    <name evidence="4" type="ORF">Ccrd_004775</name>
</gene>
<dbReference type="SUPFAM" id="SSF160219">
    <property type="entry name" value="AMPKBI-like"/>
    <property type="match status" value="1"/>
</dbReference>
<proteinExistence type="inferred from homology"/>
<dbReference type="Proteomes" id="UP000243975">
    <property type="component" value="Unassembled WGS sequence"/>
</dbReference>
<name>A0A103XLU5_CYNCS</name>